<dbReference type="AlphaFoldDB" id="A0A0F9LTM3"/>
<comment type="caution">
    <text evidence="1">The sequence shown here is derived from an EMBL/GenBank/DDBJ whole genome shotgun (WGS) entry which is preliminary data.</text>
</comment>
<dbReference type="InterPro" id="IPR010994">
    <property type="entry name" value="RuvA_2-like"/>
</dbReference>
<dbReference type="SUPFAM" id="SSF47781">
    <property type="entry name" value="RuvA domain 2-like"/>
    <property type="match status" value="1"/>
</dbReference>
<reference evidence="1" key="1">
    <citation type="journal article" date="2015" name="Nature">
        <title>Complex archaea that bridge the gap between prokaryotes and eukaryotes.</title>
        <authorList>
            <person name="Spang A."/>
            <person name="Saw J.H."/>
            <person name="Jorgensen S.L."/>
            <person name="Zaremba-Niedzwiedzka K."/>
            <person name="Martijn J."/>
            <person name="Lind A.E."/>
            <person name="van Eijk R."/>
            <person name="Schleper C."/>
            <person name="Guy L."/>
            <person name="Ettema T.J."/>
        </authorList>
    </citation>
    <scope>NUCLEOTIDE SEQUENCE</scope>
</reference>
<dbReference type="Gene3D" id="1.10.150.20">
    <property type="entry name" value="5' to 3' exonuclease, C-terminal subdomain"/>
    <property type="match status" value="1"/>
</dbReference>
<protein>
    <recommendedName>
        <fullName evidence="2">ERCC4 domain-containing protein</fullName>
    </recommendedName>
</protein>
<accession>A0A0F9LTM3</accession>
<sequence>MIFLDVHESEELEVLLAARIQVVRAPLNERDIADIFWLGLDGTHQIEMKATGEILDNIEHVEGQLVRQFYSAKHSALMVRDVVSIHHDYSARGYSKRGKFFVHTYSHRSSYHSFRSWLNALDHVGVRVIEVPTMQDAVVAIMCEYDYSMRTDHSTFKKYYREKIRIPEKNPQILALMYLSLAYNWNIGYEKSAMLIGALGTLNGVLNADSKTLCAVKGIGPIIAKKIMLNPGGQGIVSKSKLPEV</sequence>
<organism evidence="1">
    <name type="scientific">marine sediment metagenome</name>
    <dbReference type="NCBI Taxonomy" id="412755"/>
    <lineage>
        <taxon>unclassified sequences</taxon>
        <taxon>metagenomes</taxon>
        <taxon>ecological metagenomes</taxon>
    </lineage>
</organism>
<proteinExistence type="predicted"/>
<dbReference type="EMBL" id="LAZR01010293">
    <property type="protein sequence ID" value="KKM67750.1"/>
    <property type="molecule type" value="Genomic_DNA"/>
</dbReference>
<evidence type="ECO:0008006" key="2">
    <source>
        <dbReference type="Google" id="ProtNLM"/>
    </source>
</evidence>
<gene>
    <name evidence="1" type="ORF">LCGC14_1467950</name>
</gene>
<evidence type="ECO:0000313" key="1">
    <source>
        <dbReference type="EMBL" id="KKM67750.1"/>
    </source>
</evidence>
<name>A0A0F9LTM3_9ZZZZ</name>